<comment type="caution">
    <text evidence="11">The sequence shown here is derived from an EMBL/GenBank/DDBJ whole genome shotgun (WGS) entry which is preliminary data.</text>
</comment>
<evidence type="ECO:0000256" key="5">
    <source>
        <dbReference type="ARBA" id="ARBA00022692"/>
    </source>
</evidence>
<evidence type="ECO:0000256" key="6">
    <source>
        <dbReference type="ARBA" id="ARBA00022927"/>
    </source>
</evidence>
<evidence type="ECO:0000256" key="4">
    <source>
        <dbReference type="ARBA" id="ARBA00022452"/>
    </source>
</evidence>
<gene>
    <name evidence="11" type="ORF">ACG00Y_19185</name>
</gene>
<evidence type="ECO:0000256" key="1">
    <source>
        <dbReference type="ARBA" id="ARBA00004442"/>
    </source>
</evidence>
<protein>
    <submittedName>
        <fullName evidence="11">ShlB/FhaC/HecB family hemolysin secretion/activation protein</fullName>
    </submittedName>
</protein>
<keyword evidence="7" id="KW-0472">Membrane</keyword>
<keyword evidence="5" id="KW-0812">Transmembrane</keyword>
<dbReference type="Proteomes" id="UP001606210">
    <property type="component" value="Unassembled WGS sequence"/>
</dbReference>
<keyword evidence="4" id="KW-1134">Transmembrane beta strand</keyword>
<dbReference type="Pfam" id="PF03865">
    <property type="entry name" value="ShlB"/>
    <property type="match status" value="1"/>
</dbReference>
<name>A0ABW7F7I3_9BURK</name>
<reference evidence="11 12" key="1">
    <citation type="submission" date="2024-08" db="EMBL/GenBank/DDBJ databases">
        <authorList>
            <person name="Lu H."/>
        </authorList>
    </citation>
    <scope>NUCLEOTIDE SEQUENCE [LARGE SCALE GENOMIC DNA]</scope>
    <source>
        <strain evidence="11 12">LYH14W</strain>
    </source>
</reference>
<dbReference type="Gene3D" id="2.40.160.50">
    <property type="entry name" value="membrane protein fhac: a member of the omp85/tpsb transporter family"/>
    <property type="match status" value="1"/>
</dbReference>
<feature type="domain" description="POTRA" evidence="10">
    <location>
        <begin position="98"/>
        <end position="173"/>
    </location>
</feature>
<dbReference type="InterPro" id="IPR005565">
    <property type="entry name" value="Hemolysn_activator_HlyB_C"/>
</dbReference>
<dbReference type="PROSITE" id="PS51779">
    <property type="entry name" value="POTRA"/>
    <property type="match status" value="1"/>
</dbReference>
<dbReference type="Pfam" id="PF08479">
    <property type="entry name" value="POTRA_2"/>
    <property type="match status" value="1"/>
</dbReference>
<sequence length="583" mass="61634">MILLTAASQPRLSTVRTSSPSDPVRAAPWSRPALAALLACGLASAVAQTTPPQLPPGAEPGRGTLTPVMPQPSLGMPRIEVPRSSAAEAPPGAKEAKFALRELLIEGATAFPADALRPLYAGLLGREVTVAEVFEAANAIELRYRNAGYVTSRVIVPQQTVADGRFRIVVVEGFVADLVYQGDTGPARAAVERLMGSLRGLRPVTLAAIERRLLLANDLPGITVRGTLEQAPGEVGGSLLVVRVERRAMEGSATLDNRISPYLGDGQVSASLAWNGLGERADRLSLNARSSLRFERSHSLGAGYDALVTDAGGMLGLALSHARSKPGRELEALDVRSRVSSGLITFTHPLLRGREENLRAMGQLEVRDVSTDIAGTGFTRDRLRIVRAGLSYDRSDSFNGITTVRGTLHQGLSGLGASPNGSALASRVNGRSDFTKLTLDLTRLQQFGERTSLVASLTGQLSRRPLLASEEIGLGGASFGRAFDDGEVSSDNGLAATVELRHVPAVWSNNVQFYGYVDAGRVWAADGGAPVTRPKLASAGGGVRASLNRSVFATLEIAKPINTEVRTRGDKNARAFVTVTAQF</sequence>
<feature type="compositionally biased region" description="Polar residues" evidence="9">
    <location>
        <begin position="7"/>
        <end position="21"/>
    </location>
</feature>
<comment type="subcellular location">
    <subcellularLocation>
        <location evidence="1">Cell outer membrane</location>
    </subcellularLocation>
</comment>
<keyword evidence="3" id="KW-0813">Transport</keyword>
<dbReference type="InterPro" id="IPR013686">
    <property type="entry name" value="Polypept-transport_assoc_ShlB"/>
</dbReference>
<evidence type="ECO:0000259" key="10">
    <source>
        <dbReference type="PROSITE" id="PS51779"/>
    </source>
</evidence>
<accession>A0ABW7F7I3</accession>
<evidence type="ECO:0000256" key="8">
    <source>
        <dbReference type="ARBA" id="ARBA00023237"/>
    </source>
</evidence>
<dbReference type="InterPro" id="IPR051544">
    <property type="entry name" value="TPS_OM_transporter"/>
</dbReference>
<dbReference type="RefSeq" id="WP_394481611.1">
    <property type="nucleotide sequence ID" value="NZ_JBIGHV010000007.1"/>
</dbReference>
<evidence type="ECO:0000256" key="9">
    <source>
        <dbReference type="SAM" id="MobiDB-lite"/>
    </source>
</evidence>
<proteinExistence type="inferred from homology"/>
<evidence type="ECO:0000256" key="7">
    <source>
        <dbReference type="ARBA" id="ARBA00023136"/>
    </source>
</evidence>
<dbReference type="PANTHER" id="PTHR34597:SF6">
    <property type="entry name" value="BLR6126 PROTEIN"/>
    <property type="match status" value="1"/>
</dbReference>
<feature type="region of interest" description="Disordered" evidence="9">
    <location>
        <begin position="7"/>
        <end position="26"/>
    </location>
</feature>
<comment type="similarity">
    <text evidence="2">Belongs to the TPS (TC 1.B.20) family.</text>
</comment>
<dbReference type="PANTHER" id="PTHR34597">
    <property type="entry name" value="SLR1661 PROTEIN"/>
    <property type="match status" value="1"/>
</dbReference>
<evidence type="ECO:0000256" key="2">
    <source>
        <dbReference type="ARBA" id="ARBA00009055"/>
    </source>
</evidence>
<dbReference type="Gene3D" id="3.10.20.310">
    <property type="entry name" value="membrane protein fhac"/>
    <property type="match status" value="1"/>
</dbReference>
<keyword evidence="12" id="KW-1185">Reference proteome</keyword>
<keyword evidence="8" id="KW-0998">Cell outer membrane</keyword>
<organism evidence="11 12">
    <name type="scientific">Pelomonas parva</name>
    <dbReference type="NCBI Taxonomy" id="3299032"/>
    <lineage>
        <taxon>Bacteria</taxon>
        <taxon>Pseudomonadati</taxon>
        <taxon>Pseudomonadota</taxon>
        <taxon>Betaproteobacteria</taxon>
        <taxon>Burkholderiales</taxon>
        <taxon>Sphaerotilaceae</taxon>
        <taxon>Roseateles</taxon>
    </lineage>
</organism>
<dbReference type="InterPro" id="IPR034746">
    <property type="entry name" value="POTRA"/>
</dbReference>
<evidence type="ECO:0000313" key="11">
    <source>
        <dbReference type="EMBL" id="MFG6432054.1"/>
    </source>
</evidence>
<keyword evidence="6" id="KW-0653">Protein transport</keyword>
<dbReference type="EMBL" id="JBIGHV010000007">
    <property type="protein sequence ID" value="MFG6432054.1"/>
    <property type="molecule type" value="Genomic_DNA"/>
</dbReference>
<evidence type="ECO:0000256" key="3">
    <source>
        <dbReference type="ARBA" id="ARBA00022448"/>
    </source>
</evidence>
<evidence type="ECO:0000313" key="12">
    <source>
        <dbReference type="Proteomes" id="UP001606210"/>
    </source>
</evidence>